<dbReference type="STRING" id="758825.SAMN02982985_00541"/>
<dbReference type="InterPro" id="IPR023977">
    <property type="entry name" value="MbnP-like"/>
</dbReference>
<feature type="chain" id="PRO_5011555645" evidence="1">
    <location>
        <begin position="22"/>
        <end position="281"/>
    </location>
</feature>
<feature type="signal peptide" evidence="1">
    <location>
        <begin position="1"/>
        <end position="21"/>
    </location>
</feature>
<evidence type="ECO:0000259" key="2">
    <source>
        <dbReference type="Pfam" id="PF20243"/>
    </source>
</evidence>
<dbReference type="EMBL" id="FOTW01000005">
    <property type="protein sequence ID" value="SFL53137.1"/>
    <property type="molecule type" value="Genomic_DNA"/>
</dbReference>
<gene>
    <name evidence="3" type="ORF">SAMN02982985_00541</name>
</gene>
<organism evidence="3 4">
    <name type="scientific">Rugamonas rubra</name>
    <dbReference type="NCBI Taxonomy" id="758825"/>
    <lineage>
        <taxon>Bacteria</taxon>
        <taxon>Pseudomonadati</taxon>
        <taxon>Pseudomonadota</taxon>
        <taxon>Betaproteobacteria</taxon>
        <taxon>Burkholderiales</taxon>
        <taxon>Oxalobacteraceae</taxon>
        <taxon>Telluria group</taxon>
        <taxon>Rugamonas</taxon>
    </lineage>
</organism>
<evidence type="ECO:0000313" key="3">
    <source>
        <dbReference type="EMBL" id="SFL53137.1"/>
    </source>
</evidence>
<dbReference type="OrthoDB" id="64245at2"/>
<dbReference type="Proteomes" id="UP000199470">
    <property type="component" value="Unassembled WGS sequence"/>
</dbReference>
<evidence type="ECO:0000313" key="4">
    <source>
        <dbReference type="Proteomes" id="UP000199470"/>
    </source>
</evidence>
<dbReference type="AlphaFoldDB" id="A0A1I4IGF5"/>
<reference evidence="3 4" key="1">
    <citation type="submission" date="2016-10" db="EMBL/GenBank/DDBJ databases">
        <authorList>
            <person name="de Groot N.N."/>
        </authorList>
    </citation>
    <scope>NUCLEOTIDE SEQUENCE [LARGE SCALE GENOMIC DNA]</scope>
    <source>
        <strain evidence="3 4">ATCC 43154</strain>
    </source>
</reference>
<name>A0A1I4IGF5_9BURK</name>
<dbReference type="Pfam" id="PF20243">
    <property type="entry name" value="MbnP"/>
    <property type="match status" value="1"/>
</dbReference>
<accession>A0A1I4IGF5</accession>
<dbReference type="InterPro" id="IPR046863">
    <property type="entry name" value="MbnP-like_dom"/>
</dbReference>
<sequence>MKRSIHTLACAAALLANTAWAAEVAEQRVSIQFEPQLAGQPVRCGQRYEGQGAAQSGVLFGDLRLFVSSLELVDEDGRGVAVKLEQDGRWQHRDVAMLDFENGQASCRNGTPATHTALTGQLPAGRYRGLRFTLGVPAALNHADSTLASAPLNQTAMFWSWQSGYRFMKFELEVQNGDKKTGFPIHIGSSACQAANLRTPATHCLQANRVAVALEQFDPATDRVLLDLSALIAQTRLDMQTPGSAPGCMAASDDPDCSGVFEALGLSGGDRQRVFSVLRKP</sequence>
<dbReference type="NCBIfam" id="TIGR04052">
    <property type="entry name" value="MbnP_like_WxW"/>
    <property type="match status" value="1"/>
</dbReference>
<dbReference type="RefSeq" id="WP_093383382.1">
    <property type="nucleotide sequence ID" value="NZ_FOTW01000005.1"/>
</dbReference>
<keyword evidence="1" id="KW-0732">Signal</keyword>
<feature type="domain" description="Copper-binding protein MbnP-like" evidence="2">
    <location>
        <begin position="27"/>
        <end position="249"/>
    </location>
</feature>
<evidence type="ECO:0000256" key="1">
    <source>
        <dbReference type="SAM" id="SignalP"/>
    </source>
</evidence>
<protein>
    <submittedName>
        <fullName evidence="3">AZL_007920/MXAN_0976 family protein</fullName>
    </submittedName>
</protein>
<proteinExistence type="predicted"/>
<keyword evidence="4" id="KW-1185">Reference proteome</keyword>